<evidence type="ECO:0000256" key="2">
    <source>
        <dbReference type="HAMAP-Rule" id="MF_00048"/>
    </source>
</evidence>
<sequence length="116" mass="13661">MNRRQIGARYEELAARILCSSGYRILERNFRCQLGEIDIIARHRGYLVFIEVKYRKNAGTGYPEEAVDVRKQTVIRKTAEFYMKTHGYGLSVPCRFDVVSMEGERIRIIEDAFWTY</sequence>
<dbReference type="PANTHER" id="PTHR34039">
    <property type="entry name" value="UPF0102 PROTEIN YRAN"/>
    <property type="match status" value="1"/>
</dbReference>
<name>A0A7G9G545_9FIRM</name>
<dbReference type="EMBL" id="CP060634">
    <property type="protein sequence ID" value="QNM05927.1"/>
    <property type="molecule type" value="Genomic_DNA"/>
</dbReference>
<dbReference type="InterPro" id="IPR011335">
    <property type="entry name" value="Restrct_endonuc-II-like"/>
</dbReference>
<keyword evidence="4" id="KW-1185">Reference proteome</keyword>
<protein>
    <recommendedName>
        <fullName evidence="2">UPF0102 protein H9Q78_01780</fullName>
    </recommendedName>
</protein>
<dbReference type="InterPro" id="IPR011856">
    <property type="entry name" value="tRNA_endonuc-like_dom_sf"/>
</dbReference>
<dbReference type="Gene3D" id="3.40.1350.10">
    <property type="match status" value="1"/>
</dbReference>
<dbReference type="RefSeq" id="WP_249303276.1">
    <property type="nucleotide sequence ID" value="NZ_CP060634.1"/>
</dbReference>
<dbReference type="SUPFAM" id="SSF52980">
    <property type="entry name" value="Restriction endonuclease-like"/>
    <property type="match status" value="1"/>
</dbReference>
<accession>A0A7G9G545</accession>
<dbReference type="AlphaFoldDB" id="A0A7G9G545"/>
<proteinExistence type="inferred from homology"/>
<dbReference type="PANTHER" id="PTHR34039:SF1">
    <property type="entry name" value="UPF0102 PROTEIN YRAN"/>
    <property type="match status" value="1"/>
</dbReference>
<evidence type="ECO:0000313" key="3">
    <source>
        <dbReference type="EMBL" id="QNM05927.1"/>
    </source>
</evidence>
<evidence type="ECO:0000256" key="1">
    <source>
        <dbReference type="ARBA" id="ARBA00006738"/>
    </source>
</evidence>
<reference evidence="3 4" key="1">
    <citation type="submission" date="2020-08" db="EMBL/GenBank/DDBJ databases">
        <authorList>
            <person name="Liu C."/>
            <person name="Sun Q."/>
        </authorList>
    </citation>
    <scope>NUCLEOTIDE SEQUENCE [LARGE SCALE GENOMIC DNA]</scope>
    <source>
        <strain evidence="3 4">NSJ-38</strain>
    </source>
</reference>
<dbReference type="Pfam" id="PF02021">
    <property type="entry name" value="UPF0102"/>
    <property type="match status" value="1"/>
</dbReference>
<comment type="similarity">
    <text evidence="1 2">Belongs to the UPF0102 family.</text>
</comment>
<dbReference type="CDD" id="cd20736">
    <property type="entry name" value="PoNe_Nuclease"/>
    <property type="match status" value="1"/>
</dbReference>
<dbReference type="KEGG" id="qdo:H9Q78_01780"/>
<dbReference type="InterPro" id="IPR003509">
    <property type="entry name" value="UPF0102_YraN-like"/>
</dbReference>
<dbReference type="GO" id="GO:0003676">
    <property type="term" value="F:nucleic acid binding"/>
    <property type="evidence" value="ECO:0007669"/>
    <property type="project" value="InterPro"/>
</dbReference>
<dbReference type="Proteomes" id="UP000515823">
    <property type="component" value="Chromosome"/>
</dbReference>
<dbReference type="HAMAP" id="MF_00048">
    <property type="entry name" value="UPF0102"/>
    <property type="match status" value="1"/>
</dbReference>
<dbReference type="NCBIfam" id="TIGR00252">
    <property type="entry name" value="YraN family protein"/>
    <property type="match status" value="1"/>
</dbReference>
<gene>
    <name evidence="3" type="ORF">H9Q78_01780</name>
</gene>
<evidence type="ECO:0000313" key="4">
    <source>
        <dbReference type="Proteomes" id="UP000515823"/>
    </source>
</evidence>
<organism evidence="3 4">
    <name type="scientific">Qiania dongpingensis</name>
    <dbReference type="NCBI Taxonomy" id="2763669"/>
    <lineage>
        <taxon>Bacteria</taxon>
        <taxon>Bacillati</taxon>
        <taxon>Bacillota</taxon>
        <taxon>Clostridia</taxon>
        <taxon>Lachnospirales</taxon>
        <taxon>Lachnospiraceae</taxon>
        <taxon>Qiania</taxon>
    </lineage>
</organism>
<dbReference type="NCBIfam" id="NF009150">
    <property type="entry name" value="PRK12497.1-3"/>
    <property type="match status" value="1"/>
</dbReference>